<gene>
    <name evidence="1" type="ORF">DB30_05509</name>
</gene>
<organism evidence="1 2">
    <name type="scientific">Enhygromyxa salina</name>
    <dbReference type="NCBI Taxonomy" id="215803"/>
    <lineage>
        <taxon>Bacteria</taxon>
        <taxon>Pseudomonadati</taxon>
        <taxon>Myxococcota</taxon>
        <taxon>Polyangia</taxon>
        <taxon>Nannocystales</taxon>
        <taxon>Nannocystaceae</taxon>
        <taxon>Enhygromyxa</taxon>
    </lineage>
</organism>
<dbReference type="AlphaFoldDB" id="A0A0C2CWR9"/>
<name>A0A0C2CWR9_9BACT</name>
<proteinExistence type="predicted"/>
<dbReference type="EMBL" id="JMCC02000052">
    <property type="protein sequence ID" value="KIG15486.1"/>
    <property type="molecule type" value="Genomic_DNA"/>
</dbReference>
<accession>A0A0C2CWR9</accession>
<comment type="caution">
    <text evidence="1">The sequence shown here is derived from an EMBL/GenBank/DDBJ whole genome shotgun (WGS) entry which is preliminary data.</text>
</comment>
<protein>
    <submittedName>
        <fullName evidence="1">Uncharacterized protein</fullName>
    </submittedName>
</protein>
<evidence type="ECO:0000313" key="1">
    <source>
        <dbReference type="EMBL" id="KIG15486.1"/>
    </source>
</evidence>
<evidence type="ECO:0000313" key="2">
    <source>
        <dbReference type="Proteomes" id="UP000031599"/>
    </source>
</evidence>
<reference evidence="1 2" key="1">
    <citation type="submission" date="2014-12" db="EMBL/GenBank/DDBJ databases">
        <title>Genome assembly of Enhygromyxa salina DSM 15201.</title>
        <authorList>
            <person name="Sharma G."/>
            <person name="Subramanian S."/>
        </authorList>
    </citation>
    <scope>NUCLEOTIDE SEQUENCE [LARGE SCALE GENOMIC DNA]</scope>
    <source>
        <strain evidence="1 2">DSM 15201</strain>
    </source>
</reference>
<dbReference type="Proteomes" id="UP000031599">
    <property type="component" value="Unassembled WGS sequence"/>
</dbReference>
<sequence>MLARLLASHSRLRDLEAADPPRIFLANERARRERVLDEIMALIPRERVDGDGVRITMDCVLRAFRDEILMDLCRAPTGKELIGGAVSVAVRSRWSEAGAYGLPPECLRGAPAAHDDDY</sequence>